<gene>
    <name evidence="1" type="ORF">SAP045A_028</name>
</gene>
<accession>D2J8I9</accession>
<name>D2J8I9_STAEP</name>
<dbReference type="RefSeq" id="WP_012818051.1">
    <property type="nucleotide sequence ID" value="NC_013374.1"/>
</dbReference>
<reference evidence="1" key="2">
    <citation type="submission" date="2009-12" db="EMBL/GenBank/DDBJ databases">
        <authorList>
            <person name="Summers A.O."/>
            <person name="Shearer J."/>
            <person name="Wireman J."/>
        </authorList>
    </citation>
    <scope>NUCLEOTIDE SEQUENCE</scope>
    <source>
        <strain evidence="1">CDC9</strain>
        <plasmid evidence="1">SAP045A</plasmid>
    </source>
</reference>
<sequence length="70" mass="8186">MLKLYYKINFATEPSNAYIDIGQREFNKLLLMLFSAEEYGTAHTLTKYYLAYSVEAKKPKVARIPKTNKF</sequence>
<reference evidence="1" key="1">
    <citation type="submission" date="2009-08" db="EMBL/GenBank/DDBJ databases">
        <authorList>
            <person name="Gill J."/>
            <person name="Borman J."/>
            <person name="Shetty J."/>
            <person name="Hostetler J."/>
            <person name="Durkin S."/>
            <person name="Montgomery B."/>
        </authorList>
    </citation>
    <scope>NUCLEOTIDE SEQUENCE</scope>
    <source>
        <strain evidence="1">CDC9</strain>
        <plasmid evidence="1">SAP045A</plasmid>
    </source>
</reference>
<proteinExistence type="predicted"/>
<organism evidence="1">
    <name type="scientific">Staphylococcus epidermidis</name>
    <dbReference type="NCBI Taxonomy" id="1282"/>
    <lineage>
        <taxon>Bacteria</taxon>
        <taxon>Bacillati</taxon>
        <taxon>Bacillota</taxon>
        <taxon>Bacilli</taxon>
        <taxon>Bacillales</taxon>
        <taxon>Staphylococcaceae</taxon>
        <taxon>Staphylococcus</taxon>
    </lineage>
</organism>
<dbReference type="AlphaFoldDB" id="D2J8I9"/>
<geneLocation type="plasmid" evidence="1">
    <name>SAP045A</name>
</geneLocation>
<keyword evidence="1" id="KW-0614">Plasmid</keyword>
<evidence type="ECO:0000313" key="1">
    <source>
        <dbReference type="EMBL" id="ADA61760.1"/>
    </source>
</evidence>
<dbReference type="EMBL" id="GQ900402">
    <property type="protein sequence ID" value="ADA61760.1"/>
    <property type="molecule type" value="Genomic_DNA"/>
</dbReference>
<protein>
    <submittedName>
        <fullName evidence="1">Uncharacterized protein</fullName>
    </submittedName>
</protein>